<comment type="caution">
    <text evidence="1">The sequence shown here is derived from an EMBL/GenBank/DDBJ whole genome shotgun (WGS) entry which is preliminary data.</text>
</comment>
<protein>
    <recommendedName>
        <fullName evidence="3">Pentatricopeptide repeat-containing protein</fullName>
    </recommendedName>
</protein>
<reference evidence="1 2" key="1">
    <citation type="submission" date="2020-10" db="EMBL/GenBank/DDBJ databases">
        <title>The Coptis chinensis genome and diversification of protoberbering-type alkaloids.</title>
        <authorList>
            <person name="Wang B."/>
            <person name="Shu S."/>
            <person name="Song C."/>
            <person name="Liu Y."/>
        </authorList>
    </citation>
    <scope>NUCLEOTIDE SEQUENCE [LARGE SCALE GENOMIC DNA]</scope>
    <source>
        <strain evidence="1">HL-2020</strain>
        <tissue evidence="1">Leaf</tissue>
    </source>
</reference>
<dbReference type="InterPro" id="IPR046848">
    <property type="entry name" value="E_motif"/>
</dbReference>
<dbReference type="PANTHER" id="PTHR47926">
    <property type="entry name" value="PENTATRICOPEPTIDE REPEAT-CONTAINING PROTEIN"/>
    <property type="match status" value="1"/>
</dbReference>
<dbReference type="OrthoDB" id="768257at2759"/>
<name>A0A835I6E6_9MAGN</name>
<evidence type="ECO:0008006" key="3">
    <source>
        <dbReference type="Google" id="ProtNLM"/>
    </source>
</evidence>
<keyword evidence="2" id="KW-1185">Reference proteome</keyword>
<dbReference type="PANTHER" id="PTHR47926:SF436">
    <property type="entry name" value="PENTATRICOPEPTIDE REPEAT-CONTAINING PROTEIN ELI1, CHLOROPLASTIC-LIKE ISOFORM X2"/>
    <property type="match status" value="1"/>
</dbReference>
<organism evidence="1 2">
    <name type="scientific">Coptis chinensis</name>
    <dbReference type="NCBI Taxonomy" id="261450"/>
    <lineage>
        <taxon>Eukaryota</taxon>
        <taxon>Viridiplantae</taxon>
        <taxon>Streptophyta</taxon>
        <taxon>Embryophyta</taxon>
        <taxon>Tracheophyta</taxon>
        <taxon>Spermatophyta</taxon>
        <taxon>Magnoliopsida</taxon>
        <taxon>Ranunculales</taxon>
        <taxon>Ranunculaceae</taxon>
        <taxon>Coptidoideae</taxon>
        <taxon>Coptis</taxon>
    </lineage>
</organism>
<sequence length="117" mass="13593">MCRDLKEVSQTRRFMRSLPIRGQRVWGFSQRESYLVKKNPNSTKLTETQYGVEPELDHNPCIVDLISRAGLVKEAKELINEMPVCPNAGRWEWVARVRKLMKDRGLKTYPGCSWIGI</sequence>
<dbReference type="EMBL" id="JADFTS010000004">
    <property type="protein sequence ID" value="KAF9610078.1"/>
    <property type="molecule type" value="Genomic_DNA"/>
</dbReference>
<proteinExistence type="predicted"/>
<evidence type="ECO:0000313" key="2">
    <source>
        <dbReference type="Proteomes" id="UP000631114"/>
    </source>
</evidence>
<accession>A0A835I6E6</accession>
<dbReference type="AlphaFoldDB" id="A0A835I6E6"/>
<dbReference type="Pfam" id="PF20431">
    <property type="entry name" value="E_motif"/>
    <property type="match status" value="1"/>
</dbReference>
<dbReference type="Proteomes" id="UP000631114">
    <property type="component" value="Unassembled WGS sequence"/>
</dbReference>
<dbReference type="GO" id="GO:0009451">
    <property type="term" value="P:RNA modification"/>
    <property type="evidence" value="ECO:0007669"/>
    <property type="project" value="InterPro"/>
</dbReference>
<evidence type="ECO:0000313" key="1">
    <source>
        <dbReference type="EMBL" id="KAF9610078.1"/>
    </source>
</evidence>
<dbReference type="InterPro" id="IPR046960">
    <property type="entry name" value="PPR_At4g14850-like_plant"/>
</dbReference>
<gene>
    <name evidence="1" type="ORF">IFM89_019918</name>
</gene>
<dbReference type="GO" id="GO:0003723">
    <property type="term" value="F:RNA binding"/>
    <property type="evidence" value="ECO:0007669"/>
    <property type="project" value="InterPro"/>
</dbReference>